<evidence type="ECO:0000313" key="1">
    <source>
        <dbReference type="EMBL" id="RKP11842.1"/>
    </source>
</evidence>
<protein>
    <submittedName>
        <fullName evidence="1">Uncharacterized protein</fullName>
    </submittedName>
</protein>
<keyword evidence="2" id="KW-1185">Reference proteome</keyword>
<accession>A0A4P9Y073</accession>
<name>A0A4P9Y073_9FUNG</name>
<dbReference type="OrthoDB" id="10548861at2759"/>
<sequence>MAVTVDKSTGGSWEDQVGIWDTMGRAVPCSTLHVPQDIPESHDLTSSSIHTVALGGSGAGDPDGQCYLGLLTQSGWVGIWRLEHAGNCQCIEHRLFPPSSYPIPEGEVVEGVSEDWGGEGAERRDGDLRLRASWVGCIASPGSLDLVISDGCVYGVRKRIKTDGVDEYQEPLGAWEAWRLDASGVQEDQHDEVIRVDVCPLGLKDQPDSETRGSHVPFERVYSLLHRDPSSLYIEAGQGVCRVDTALAWEGDDI</sequence>
<proteinExistence type="predicted"/>
<organism evidence="1 2">
    <name type="scientific">Piptocephalis cylindrospora</name>
    <dbReference type="NCBI Taxonomy" id="1907219"/>
    <lineage>
        <taxon>Eukaryota</taxon>
        <taxon>Fungi</taxon>
        <taxon>Fungi incertae sedis</taxon>
        <taxon>Zoopagomycota</taxon>
        <taxon>Zoopagomycotina</taxon>
        <taxon>Zoopagomycetes</taxon>
        <taxon>Zoopagales</taxon>
        <taxon>Piptocephalidaceae</taxon>
        <taxon>Piptocephalis</taxon>
    </lineage>
</organism>
<dbReference type="AlphaFoldDB" id="A0A4P9Y073"/>
<evidence type="ECO:0000313" key="2">
    <source>
        <dbReference type="Proteomes" id="UP000267251"/>
    </source>
</evidence>
<dbReference type="Proteomes" id="UP000267251">
    <property type="component" value="Unassembled WGS sequence"/>
</dbReference>
<reference evidence="2" key="1">
    <citation type="journal article" date="2018" name="Nat. Microbiol.">
        <title>Leveraging single-cell genomics to expand the fungal tree of life.</title>
        <authorList>
            <person name="Ahrendt S.R."/>
            <person name="Quandt C.A."/>
            <person name="Ciobanu D."/>
            <person name="Clum A."/>
            <person name="Salamov A."/>
            <person name="Andreopoulos B."/>
            <person name="Cheng J.F."/>
            <person name="Woyke T."/>
            <person name="Pelin A."/>
            <person name="Henrissat B."/>
            <person name="Reynolds N.K."/>
            <person name="Benny G.L."/>
            <person name="Smith M.E."/>
            <person name="James T.Y."/>
            <person name="Grigoriev I.V."/>
        </authorList>
    </citation>
    <scope>NUCLEOTIDE SEQUENCE [LARGE SCALE GENOMIC DNA]</scope>
</reference>
<gene>
    <name evidence="1" type="ORF">BJ684DRAFT_21585</name>
</gene>
<dbReference type="EMBL" id="KZ988622">
    <property type="protein sequence ID" value="RKP11842.1"/>
    <property type="molecule type" value="Genomic_DNA"/>
</dbReference>